<proteinExistence type="predicted"/>
<dbReference type="Proteomes" id="UP000499080">
    <property type="component" value="Unassembled WGS sequence"/>
</dbReference>
<gene>
    <name evidence="3" type="primary">A2M_11</name>
    <name evidence="4" type="synonym">A2M_7</name>
    <name evidence="4" type="ORF">AVEN_126144_1</name>
    <name evidence="3" type="ORF">AVEN_70863_1</name>
</gene>
<evidence type="ECO:0000256" key="1">
    <source>
        <dbReference type="ARBA" id="ARBA00023157"/>
    </source>
</evidence>
<dbReference type="EMBL" id="BGPR01072665">
    <property type="protein sequence ID" value="GBO45522.1"/>
    <property type="molecule type" value="Genomic_DNA"/>
</dbReference>
<keyword evidence="5" id="KW-1185">Reference proteome</keyword>
<dbReference type="InterPro" id="IPR047565">
    <property type="entry name" value="Alpha-macroglob_thiol-ester_cl"/>
</dbReference>
<dbReference type="GO" id="GO:0005615">
    <property type="term" value="C:extracellular space"/>
    <property type="evidence" value="ECO:0007669"/>
    <property type="project" value="InterPro"/>
</dbReference>
<dbReference type="EMBL" id="BGPR01072667">
    <property type="protein sequence ID" value="GBO45526.1"/>
    <property type="molecule type" value="Genomic_DNA"/>
</dbReference>
<dbReference type="PANTHER" id="PTHR11412:SF171">
    <property type="entry name" value="PREGNANCY ZONE PROTEIN-LIKE PROTEIN"/>
    <property type="match status" value="1"/>
</dbReference>
<evidence type="ECO:0000259" key="2">
    <source>
        <dbReference type="Pfam" id="PF07678"/>
    </source>
</evidence>
<dbReference type="InterPro" id="IPR050473">
    <property type="entry name" value="A2M/Complement_sys"/>
</dbReference>
<sequence length="308" mass="34519">MVAKFIAKAEGFPNENVNSILFCPSDEENKKFSTSYSLNLPKDSVTNSSRAIVDVSGNVMGPAIKNLNNLVSLPTGCGEQNMVKFTPNYLVLDYLRDIGKLTDNTKSEAIQNLNTGYQRELTYRHYDGSFSAFGENDREGSMFLTAFVLRSFYQAKRYITIDDGVLNDAQTWITSKQQPDGCFPNVGQIIDSGIQYHKSISPLTPQQPRRGANTVNDMSRRTRTGTRARGISLLFVDEFQASDMVTAKSGQCSLCGSCTFGLKRQTRPISRIPFVCGRNFPSRICFSPVDRKYFGREEFTRGSRRNSF</sequence>
<organism evidence="3 5">
    <name type="scientific">Araneus ventricosus</name>
    <name type="common">Orbweaver spider</name>
    <name type="synonym">Epeira ventricosa</name>
    <dbReference type="NCBI Taxonomy" id="182803"/>
    <lineage>
        <taxon>Eukaryota</taxon>
        <taxon>Metazoa</taxon>
        <taxon>Ecdysozoa</taxon>
        <taxon>Arthropoda</taxon>
        <taxon>Chelicerata</taxon>
        <taxon>Arachnida</taxon>
        <taxon>Araneae</taxon>
        <taxon>Araneomorphae</taxon>
        <taxon>Entelegynae</taxon>
        <taxon>Araneoidea</taxon>
        <taxon>Araneidae</taxon>
        <taxon>Araneus</taxon>
    </lineage>
</organism>
<evidence type="ECO:0000313" key="5">
    <source>
        <dbReference type="Proteomes" id="UP000499080"/>
    </source>
</evidence>
<dbReference type="PROSITE" id="PS00477">
    <property type="entry name" value="ALPHA_2_MACROGLOBULIN"/>
    <property type="match status" value="1"/>
</dbReference>
<dbReference type="SMART" id="SM01419">
    <property type="entry name" value="Thiol-ester_cl"/>
    <property type="match status" value="1"/>
</dbReference>
<name>A0A4Y2XC76_ARAVE</name>
<dbReference type="Gene3D" id="1.50.10.20">
    <property type="match status" value="1"/>
</dbReference>
<reference evidence="3 5" key="1">
    <citation type="journal article" date="2019" name="Sci. Rep.">
        <title>Orb-weaving spider Araneus ventricosus genome elucidates the spidroin gene catalogue.</title>
        <authorList>
            <person name="Kono N."/>
            <person name="Nakamura H."/>
            <person name="Ohtoshi R."/>
            <person name="Moran D.A.P."/>
            <person name="Shinohara A."/>
            <person name="Yoshida Y."/>
            <person name="Fujiwara M."/>
            <person name="Mori M."/>
            <person name="Tomita M."/>
            <person name="Arakawa K."/>
        </authorList>
    </citation>
    <scope>NUCLEOTIDE SEQUENCE [LARGE SCALE GENOMIC DNA]</scope>
</reference>
<keyword evidence="1" id="KW-1015">Disulfide bond</keyword>
<dbReference type="InterPro" id="IPR011626">
    <property type="entry name" value="Alpha-macroglobulin_TED"/>
</dbReference>
<dbReference type="AlphaFoldDB" id="A0A4Y2XC76"/>
<evidence type="ECO:0000313" key="3">
    <source>
        <dbReference type="EMBL" id="GBO45522.1"/>
    </source>
</evidence>
<feature type="domain" description="Alpha-macroglobulin-like TED" evidence="2">
    <location>
        <begin position="55"/>
        <end position="194"/>
    </location>
</feature>
<dbReference type="OrthoDB" id="6423155at2759"/>
<dbReference type="SUPFAM" id="SSF48239">
    <property type="entry name" value="Terpenoid cyclases/Protein prenyltransferases"/>
    <property type="match status" value="1"/>
</dbReference>
<dbReference type="PANTHER" id="PTHR11412">
    <property type="entry name" value="MACROGLOBULIN / COMPLEMENT"/>
    <property type="match status" value="1"/>
</dbReference>
<accession>A0A4Y2XC76</accession>
<protein>
    <submittedName>
        <fullName evidence="3">Alpha-2-macroglobulin</fullName>
    </submittedName>
</protein>
<comment type="caution">
    <text evidence="3">The sequence shown here is derived from an EMBL/GenBank/DDBJ whole genome shotgun (WGS) entry which is preliminary data.</text>
</comment>
<dbReference type="Pfam" id="PF07678">
    <property type="entry name" value="TED_complement"/>
    <property type="match status" value="1"/>
</dbReference>
<dbReference type="InterPro" id="IPR008930">
    <property type="entry name" value="Terpenoid_cyclase/PrenylTrfase"/>
</dbReference>
<evidence type="ECO:0000313" key="4">
    <source>
        <dbReference type="EMBL" id="GBO45526.1"/>
    </source>
</evidence>
<dbReference type="InterPro" id="IPR019742">
    <property type="entry name" value="MacrogloblnA2_CS"/>
</dbReference>